<keyword evidence="2" id="KW-1185">Reference proteome</keyword>
<reference evidence="1" key="1">
    <citation type="submission" date="2020-01" db="EMBL/GenBank/DDBJ databases">
        <authorList>
            <consortium name="DOE Joint Genome Institute"/>
            <person name="Haridas S."/>
            <person name="Albert R."/>
            <person name="Binder M."/>
            <person name="Bloem J."/>
            <person name="Labutti K."/>
            <person name="Salamov A."/>
            <person name="Andreopoulos B."/>
            <person name="Baker S.E."/>
            <person name="Barry K."/>
            <person name="Bills G."/>
            <person name="Bluhm B.H."/>
            <person name="Cannon C."/>
            <person name="Castanera R."/>
            <person name="Culley D.E."/>
            <person name="Daum C."/>
            <person name="Ezra D."/>
            <person name="Gonzalez J.B."/>
            <person name="Henrissat B."/>
            <person name="Kuo A."/>
            <person name="Liang C."/>
            <person name="Lipzen A."/>
            <person name="Lutzoni F."/>
            <person name="Magnuson J."/>
            <person name="Mondo S."/>
            <person name="Nolan M."/>
            <person name="Ohm R."/>
            <person name="Pangilinan J."/>
            <person name="Park H.-J."/>
            <person name="Ramirez L."/>
            <person name="Alfaro M."/>
            <person name="Sun H."/>
            <person name="Tritt A."/>
            <person name="Yoshinaga Y."/>
            <person name="Zwiers L.-H."/>
            <person name="Turgeon B.G."/>
            <person name="Goodwin S.B."/>
            <person name="Spatafora J.W."/>
            <person name="Crous P.W."/>
            <person name="Grigoriev I.V."/>
        </authorList>
    </citation>
    <scope>NUCLEOTIDE SEQUENCE</scope>
    <source>
        <strain evidence="1">P77</strain>
    </source>
</reference>
<dbReference type="OrthoDB" id="62952at2759"/>
<dbReference type="EMBL" id="ML975411">
    <property type="protein sequence ID" value="KAF1830090.1"/>
    <property type="molecule type" value="Genomic_DNA"/>
</dbReference>
<evidence type="ECO:0000313" key="1">
    <source>
        <dbReference type="EMBL" id="KAF1830090.1"/>
    </source>
</evidence>
<sequence length="240" mass="27415">MRTHASPFHRLPLEVRNEIYSHVVPNIPTLSIPANSSALSYIRTQIPECLQPNAQIAEEAAKAILHRTLLSVEVVKIVSVDDLVCDVPEGMLLKGVRKLQITTLQTQYTRRSPLHDLIIRCPNLQVLKIPIPRAILFTSEDTSCLKTVLELVSTTGLHLLFTHTSLKLLKLRCPTSLDSYDTPDYREFLPLAKWLRDEAGGRVDVDINITPNRRYNERSVECSRCRKGCIRWIKWMDYFG</sequence>
<proteinExistence type="predicted"/>
<gene>
    <name evidence="1" type="ORF">BDW02DRAFT_573383</name>
</gene>
<dbReference type="Proteomes" id="UP000800040">
    <property type="component" value="Unassembled WGS sequence"/>
</dbReference>
<protein>
    <submittedName>
        <fullName evidence="1">Uncharacterized protein</fullName>
    </submittedName>
</protein>
<name>A0A6A5K1F5_9PLEO</name>
<evidence type="ECO:0000313" key="2">
    <source>
        <dbReference type="Proteomes" id="UP000800040"/>
    </source>
</evidence>
<dbReference type="AlphaFoldDB" id="A0A6A5K1F5"/>
<organism evidence="1 2">
    <name type="scientific">Decorospora gaudefroyi</name>
    <dbReference type="NCBI Taxonomy" id="184978"/>
    <lineage>
        <taxon>Eukaryota</taxon>
        <taxon>Fungi</taxon>
        <taxon>Dikarya</taxon>
        <taxon>Ascomycota</taxon>
        <taxon>Pezizomycotina</taxon>
        <taxon>Dothideomycetes</taxon>
        <taxon>Pleosporomycetidae</taxon>
        <taxon>Pleosporales</taxon>
        <taxon>Pleosporineae</taxon>
        <taxon>Pleosporaceae</taxon>
        <taxon>Decorospora</taxon>
    </lineage>
</organism>
<accession>A0A6A5K1F5</accession>